<accession>A0A1H6JBU0</accession>
<proteinExistence type="predicted"/>
<dbReference type="STRING" id="420404.SAMN05421793_11418"/>
<dbReference type="EMBL" id="FNWX01000014">
    <property type="protein sequence ID" value="SEH59631.1"/>
    <property type="molecule type" value="Genomic_DNA"/>
</dbReference>
<evidence type="ECO:0008006" key="3">
    <source>
        <dbReference type="Google" id="ProtNLM"/>
    </source>
</evidence>
<evidence type="ECO:0000313" key="2">
    <source>
        <dbReference type="Proteomes" id="UP000198555"/>
    </source>
</evidence>
<sequence length="204" mass="23545">MKKFLLFSLALISISTFSQRRKKQDWTEYVRSSIDPHVKVMLPLGDNFLKDSFDYFYGFGIGGNLNIYKNFGLGVEYTYFLANVKNGDKFGYLGAPSMNNFDWYVFHKDKITEDFFVEKILGYSTYRMKSPYLDNSGKFSEGNGGLNLGVKAIYTIDNEGFQQVVFGTKLNFYNAKIGNQNPDIADYYSKAVFLNFSLAYRYNF</sequence>
<dbReference type="RefSeq" id="WP_089769576.1">
    <property type="nucleotide sequence ID" value="NZ_DAMBVG010000029.1"/>
</dbReference>
<evidence type="ECO:0000313" key="1">
    <source>
        <dbReference type="EMBL" id="SEH59631.1"/>
    </source>
</evidence>
<dbReference type="AlphaFoldDB" id="A0A1H6JBU0"/>
<reference evidence="2" key="1">
    <citation type="submission" date="2016-10" db="EMBL/GenBank/DDBJ databases">
        <authorList>
            <person name="Varghese N."/>
            <person name="Submissions S."/>
        </authorList>
    </citation>
    <scope>NUCLEOTIDE SEQUENCE [LARGE SCALE GENOMIC DNA]</scope>
    <source>
        <strain evidence="2">DSM 19326</strain>
    </source>
</reference>
<name>A0A1H6JBU0_9FLAO</name>
<organism evidence="1 2">
    <name type="scientific">Epilithonimonas hominis</name>
    <dbReference type="NCBI Taxonomy" id="420404"/>
    <lineage>
        <taxon>Bacteria</taxon>
        <taxon>Pseudomonadati</taxon>
        <taxon>Bacteroidota</taxon>
        <taxon>Flavobacteriia</taxon>
        <taxon>Flavobacteriales</taxon>
        <taxon>Weeksellaceae</taxon>
        <taxon>Chryseobacterium group</taxon>
        <taxon>Epilithonimonas</taxon>
    </lineage>
</organism>
<dbReference type="Proteomes" id="UP000198555">
    <property type="component" value="Unassembled WGS sequence"/>
</dbReference>
<protein>
    <recommendedName>
        <fullName evidence="3">Outer membrane protein beta-barrel domain-containing protein</fullName>
    </recommendedName>
</protein>
<gene>
    <name evidence="1" type="ORF">SAMN05421793_11418</name>
</gene>
<keyword evidence="2" id="KW-1185">Reference proteome</keyword>